<accession>A0A1I9G2G9</accession>
<dbReference type="EMBL" id="LN856957">
    <property type="protein sequence ID" value="CDP96003.1"/>
    <property type="molecule type" value="Genomic_DNA"/>
</dbReference>
<proteinExistence type="predicted"/>
<dbReference type="AlphaFoldDB" id="A0A1I9G2G9"/>
<name>A0A1I9G2G9_BRUMA</name>
<protein>
    <submittedName>
        <fullName evidence="2">Bm1328, isoform b</fullName>
    </submittedName>
</protein>
<reference evidence="2" key="2">
    <citation type="submission" date="2012-12" db="EMBL/GenBank/DDBJ databases">
        <authorList>
            <consortium name="WormBase Consortium"/>
            <person name="Ghedin E."/>
            <person name="Paulini M."/>
        </authorList>
    </citation>
    <scope>NUCLEOTIDE SEQUENCE</scope>
    <source>
        <strain evidence="2">FR3</strain>
    </source>
</reference>
<evidence type="ECO:0000313" key="2">
    <source>
        <dbReference type="EMBL" id="CDP96003.1"/>
    </source>
</evidence>
<organism evidence="2">
    <name type="scientific">Brugia malayi</name>
    <name type="common">Filarial nematode worm</name>
    <dbReference type="NCBI Taxonomy" id="6279"/>
    <lineage>
        <taxon>Eukaryota</taxon>
        <taxon>Metazoa</taxon>
        <taxon>Ecdysozoa</taxon>
        <taxon>Nematoda</taxon>
        <taxon>Chromadorea</taxon>
        <taxon>Rhabditida</taxon>
        <taxon>Spirurina</taxon>
        <taxon>Spiruromorpha</taxon>
        <taxon>Filarioidea</taxon>
        <taxon>Onchocercidae</taxon>
        <taxon>Brugia</taxon>
    </lineage>
</organism>
<evidence type="ECO:0000256" key="1">
    <source>
        <dbReference type="SAM" id="MobiDB-lite"/>
    </source>
</evidence>
<feature type="region of interest" description="Disordered" evidence="1">
    <location>
        <begin position="1"/>
        <end position="24"/>
    </location>
</feature>
<gene>
    <name evidence="2" type="primary">Bm1328</name>
    <name evidence="2" type="ORF">BM_Bm1328</name>
</gene>
<sequence length="59" mass="7010">MNFRSENKVHNVKTTNPHHQLPCECNSMPNQLKLRRKTGHRIKASKLLTENLIQYRNQI</sequence>
<reference evidence="2" key="1">
    <citation type="journal article" date="2007" name="Science">
        <title>Draft genome of the filarial nematode parasite Brugia malayi.</title>
        <authorList>
            <person name="Ghedin E."/>
            <person name="Wang S."/>
            <person name="Spiro D."/>
            <person name="Caler E."/>
            <person name="Zhao Q."/>
            <person name="Crabtree J."/>
            <person name="Allen J.E."/>
            <person name="Delcher A.L."/>
            <person name="Guiliano D.B."/>
            <person name="Miranda-Saavedra D."/>
            <person name="Angiuoli S.V."/>
            <person name="Creasy T."/>
            <person name="Amedeo P."/>
            <person name="Haas B."/>
            <person name="El-Sayed N.M."/>
            <person name="Wortman J.R."/>
            <person name="Feldblyum T."/>
            <person name="Tallon L."/>
            <person name="Schatz M."/>
            <person name="Shumway M."/>
            <person name="Koo H."/>
            <person name="Salzberg S.L."/>
            <person name="Schobel S."/>
            <person name="Pertea M."/>
            <person name="Pop M."/>
            <person name="White O."/>
            <person name="Barton G.J."/>
            <person name="Carlow C.K."/>
            <person name="Crawford M.J."/>
            <person name="Daub J."/>
            <person name="Dimmic M.W."/>
            <person name="Estes C.F."/>
            <person name="Foster J.M."/>
            <person name="Ganatra M."/>
            <person name="Gregory W.F."/>
            <person name="Johnson N.M."/>
            <person name="Jin J."/>
            <person name="Komuniecki R."/>
            <person name="Korf I."/>
            <person name="Kumar S."/>
            <person name="Laney S."/>
            <person name="Li B.W."/>
            <person name="Li W."/>
            <person name="Lindblom T.H."/>
            <person name="Lustigman S."/>
            <person name="Ma D."/>
            <person name="Maina C.V."/>
            <person name="Martin D.M."/>
            <person name="McCarter J.P."/>
            <person name="McReynolds L."/>
            <person name="Mitreva M."/>
            <person name="Nutman T.B."/>
            <person name="Parkinson J."/>
            <person name="Peregrin-Alvarez J.M."/>
            <person name="Poole C."/>
            <person name="Ren Q."/>
            <person name="Saunders L."/>
            <person name="Sluder A.E."/>
            <person name="Smith K."/>
            <person name="Stanke M."/>
            <person name="Unnasch T.R."/>
            <person name="Ware J."/>
            <person name="Wei A.D."/>
            <person name="Weil G."/>
            <person name="Williams D.J."/>
            <person name="Zhang Y."/>
            <person name="Williams S.A."/>
            <person name="Fraser-Liggett C."/>
            <person name="Slatko B."/>
            <person name="Blaxter M.L."/>
            <person name="Scott A.L."/>
        </authorList>
    </citation>
    <scope>NUCLEOTIDE SEQUENCE</scope>
    <source>
        <strain evidence="2">FR3</strain>
    </source>
</reference>